<dbReference type="Pfam" id="PF13279">
    <property type="entry name" value="4HBT_2"/>
    <property type="match status" value="1"/>
</dbReference>
<comment type="caution">
    <text evidence="1">The sequence shown here is derived from an EMBL/GenBank/DDBJ whole genome shotgun (WGS) entry which is preliminary data.</text>
</comment>
<organism evidence="1 2">
    <name type="scientific">Cupriavidus pampae</name>
    <dbReference type="NCBI Taxonomy" id="659251"/>
    <lineage>
        <taxon>Bacteria</taxon>
        <taxon>Pseudomonadati</taxon>
        <taxon>Pseudomonadota</taxon>
        <taxon>Betaproteobacteria</taxon>
        <taxon>Burkholderiales</taxon>
        <taxon>Burkholderiaceae</taxon>
        <taxon>Cupriavidus</taxon>
    </lineage>
</organism>
<dbReference type="Proteomes" id="UP000706525">
    <property type="component" value="Unassembled WGS sequence"/>
</dbReference>
<accession>A0ABM8W9Q6</accession>
<dbReference type="SUPFAM" id="SSF54637">
    <property type="entry name" value="Thioesterase/thiol ester dehydrase-isomerase"/>
    <property type="match status" value="1"/>
</dbReference>
<protein>
    <submittedName>
        <fullName evidence="1">1,4-dihydroxy-2-naphthoyl-CoA hydrolase</fullName>
        <ecNumber evidence="1">3.1.2.28</ecNumber>
    </submittedName>
</protein>
<evidence type="ECO:0000313" key="2">
    <source>
        <dbReference type="Proteomes" id="UP000706525"/>
    </source>
</evidence>
<dbReference type="EMBL" id="CAJZAG010000001">
    <property type="protein sequence ID" value="CAG9163967.1"/>
    <property type="molecule type" value="Genomic_DNA"/>
</dbReference>
<evidence type="ECO:0000313" key="1">
    <source>
        <dbReference type="EMBL" id="CAG9163967.1"/>
    </source>
</evidence>
<dbReference type="RefSeq" id="WP_223980946.1">
    <property type="nucleotide sequence ID" value="NZ_CAJZAG010000001.1"/>
</dbReference>
<gene>
    <name evidence="1" type="ORF">LMG32289_00299</name>
</gene>
<dbReference type="InterPro" id="IPR029069">
    <property type="entry name" value="HotDog_dom_sf"/>
</dbReference>
<keyword evidence="1" id="KW-0378">Hydrolase</keyword>
<keyword evidence="2" id="KW-1185">Reference proteome</keyword>
<proteinExistence type="predicted"/>
<dbReference type="CDD" id="cd00586">
    <property type="entry name" value="4HBT"/>
    <property type="match status" value="1"/>
</dbReference>
<dbReference type="Gene3D" id="3.10.129.10">
    <property type="entry name" value="Hotdog Thioesterase"/>
    <property type="match status" value="1"/>
</dbReference>
<dbReference type="EC" id="3.1.2.28" evidence="1"/>
<dbReference type="GO" id="GO:0061522">
    <property type="term" value="F:1,4-dihydroxy-2-naphthoyl-CoA thioesterase activity"/>
    <property type="evidence" value="ECO:0007669"/>
    <property type="project" value="UniProtKB-EC"/>
</dbReference>
<name>A0ABM8W9Q6_9BURK</name>
<reference evidence="1 2" key="1">
    <citation type="submission" date="2021-08" db="EMBL/GenBank/DDBJ databases">
        <authorList>
            <person name="Peeters C."/>
        </authorList>
    </citation>
    <scope>NUCLEOTIDE SEQUENCE [LARGE SCALE GENOMIC DNA]</scope>
    <source>
        <strain evidence="1 2">LMG 32289</strain>
    </source>
</reference>
<sequence length="143" mass="16012">MNDVFRNTVQVRFGHCDPAGIVFYPRYFEMLNELVEDWFAQALDWPFDVMHAIDRAGVPTAALDCRFHAPSRLGDRLTRDLRVAHLGESSCVLDIRFAGPDGDTRLTATPRLVCVSLEDLAPRPLPAGVRAAMRAFQTTETHA</sequence>